<organism evidence="5 6">
    <name type="scientific">Monosiga brevicollis</name>
    <name type="common">Choanoflagellate</name>
    <dbReference type="NCBI Taxonomy" id="81824"/>
    <lineage>
        <taxon>Eukaryota</taxon>
        <taxon>Choanoflagellata</taxon>
        <taxon>Craspedida</taxon>
        <taxon>Salpingoecidae</taxon>
        <taxon>Monosiga</taxon>
    </lineage>
</organism>
<dbReference type="eggNOG" id="KOG1958">
    <property type="taxonomic scope" value="Eukaryota"/>
</dbReference>
<dbReference type="Gene3D" id="2.70.98.30">
    <property type="entry name" value="Golgi alpha-mannosidase II, domain 4"/>
    <property type="match status" value="1"/>
</dbReference>
<feature type="chain" id="PRO_5002744917" description="Glycoside hydrolase family 38 N-terminal domain-containing protein" evidence="3">
    <location>
        <begin position="29"/>
        <end position="935"/>
    </location>
</feature>
<dbReference type="InterPro" id="IPR050843">
    <property type="entry name" value="Glycosyl_Hydrlase_38"/>
</dbReference>
<dbReference type="PANTHER" id="PTHR11607">
    <property type="entry name" value="ALPHA-MANNOSIDASE"/>
    <property type="match status" value="1"/>
</dbReference>
<name>A9UU87_MONBE</name>
<dbReference type="InterPro" id="IPR011330">
    <property type="entry name" value="Glyco_hydro/deAcase_b/a-brl"/>
</dbReference>
<accession>A9UU87</accession>
<dbReference type="InterPro" id="IPR000602">
    <property type="entry name" value="Glyco_hydro_38_N"/>
</dbReference>
<feature type="signal peptide" evidence="3">
    <location>
        <begin position="1"/>
        <end position="28"/>
    </location>
</feature>
<dbReference type="InterPro" id="IPR011013">
    <property type="entry name" value="Gal_mutarotase_sf_dom"/>
</dbReference>
<comment type="cofactor">
    <cofactor evidence="1">
        <name>Zn(2+)</name>
        <dbReference type="ChEBI" id="CHEBI:29105"/>
    </cofactor>
</comment>
<dbReference type="Pfam" id="PF01074">
    <property type="entry name" value="Glyco_hydro_38N"/>
    <property type="match status" value="1"/>
</dbReference>
<evidence type="ECO:0000313" key="5">
    <source>
        <dbReference type="EMBL" id="EDQ91378.1"/>
    </source>
</evidence>
<reference evidence="5 6" key="1">
    <citation type="journal article" date="2008" name="Nature">
        <title>The genome of the choanoflagellate Monosiga brevicollis and the origin of metazoans.</title>
        <authorList>
            <consortium name="JGI Sequencing"/>
            <person name="King N."/>
            <person name="Westbrook M.J."/>
            <person name="Young S.L."/>
            <person name="Kuo A."/>
            <person name="Abedin M."/>
            <person name="Chapman J."/>
            <person name="Fairclough S."/>
            <person name="Hellsten U."/>
            <person name="Isogai Y."/>
            <person name="Letunic I."/>
            <person name="Marr M."/>
            <person name="Pincus D."/>
            <person name="Putnam N."/>
            <person name="Rokas A."/>
            <person name="Wright K.J."/>
            <person name="Zuzow R."/>
            <person name="Dirks W."/>
            <person name="Good M."/>
            <person name="Goodstein D."/>
            <person name="Lemons D."/>
            <person name="Li W."/>
            <person name="Lyons J.B."/>
            <person name="Morris A."/>
            <person name="Nichols S."/>
            <person name="Richter D.J."/>
            <person name="Salamov A."/>
            <person name="Bork P."/>
            <person name="Lim W.A."/>
            <person name="Manning G."/>
            <person name="Miller W.T."/>
            <person name="McGinnis W."/>
            <person name="Shapiro H."/>
            <person name="Tjian R."/>
            <person name="Grigoriev I.V."/>
            <person name="Rokhsar D."/>
        </authorList>
    </citation>
    <scope>NUCLEOTIDE SEQUENCE [LARGE SCALE GENOMIC DNA]</scope>
    <source>
        <strain evidence="6">MX1 / ATCC 50154</strain>
    </source>
</reference>
<dbReference type="GO" id="GO:0006013">
    <property type="term" value="P:mannose metabolic process"/>
    <property type="evidence" value="ECO:0007669"/>
    <property type="project" value="InterPro"/>
</dbReference>
<dbReference type="eggNOG" id="KOG1959">
    <property type="taxonomic scope" value="Eukaryota"/>
</dbReference>
<dbReference type="InterPro" id="IPR027291">
    <property type="entry name" value="Glyco_hydro_38_N_sf"/>
</dbReference>
<dbReference type="SUPFAM" id="SSF74650">
    <property type="entry name" value="Galactose mutarotase-like"/>
    <property type="match status" value="1"/>
</dbReference>
<keyword evidence="3" id="KW-0732">Signal</keyword>
<dbReference type="GO" id="GO:0005764">
    <property type="term" value="C:lysosome"/>
    <property type="evidence" value="ECO:0000318"/>
    <property type="project" value="GO_Central"/>
</dbReference>
<dbReference type="SUPFAM" id="SSF88713">
    <property type="entry name" value="Glycoside hydrolase/deacetylase"/>
    <property type="match status" value="1"/>
</dbReference>
<dbReference type="Proteomes" id="UP000001357">
    <property type="component" value="Unassembled WGS sequence"/>
</dbReference>
<evidence type="ECO:0000313" key="6">
    <source>
        <dbReference type="Proteomes" id="UP000001357"/>
    </source>
</evidence>
<evidence type="ECO:0000256" key="1">
    <source>
        <dbReference type="ARBA" id="ARBA00001947"/>
    </source>
</evidence>
<evidence type="ECO:0000259" key="4">
    <source>
        <dbReference type="Pfam" id="PF01074"/>
    </source>
</evidence>
<keyword evidence="2" id="KW-0862">Zinc</keyword>
<sequence>MSTMSLSRPLFGLVLVLAFDAPIRLVCGEPIKVIIAPHTHLGWLLVPRWVENKLLVSRQCTLTNLAVATSPDVGWLETMDSYYDLNVSHIIPGVLDELDKDPTKRFSWAEVVYLKLWIEQDATSAQLATLKRLIAKGQWSFIDGGMVQHDQACPTTEQILRQMSDGHRYLQDHFSTRPRVGWSIDPFGSSNINALLYATMGFDALVINRIPDDEMNLGKANRQLEFVWQPSPILNDSTARLFTHIFDSYYCMPGGFRWGMEGDTSPDITPANAADRAQAFVQAVLPRADWYRTPYVLVPWGCDFMYQNATLVFSNTDRLMAEINSKPQVYNMTIQYATVDEYFALLQRQNYTKWPTRGPRDFFPLAYNMQSSKQSEALVAASTLQDIILHHDAITGTMCVAEEGCTGGGQTGGDHNVLDDYYRLLDESEATIWKLLRQGLANGTCSSSDLFLSEDRTILRALQRRQTVQYHVFNPTPHNQTFVVVLPSVVTAVTTHDGAPVPAQAVPSGLYGTIIPRGLARRMNDPTRVVLDLAPFELHTISAASTVPYAGAHAGQTHNTSRTVVVPHSTVLPREDQTFSTTNGVFTLEGTLTQGVTRITNLRTNVSTPIAFGFALYESSKDGAYLFNVTGPSVPIGPGPSDVQVTQVYHGHVVQLRLYHHQGASGALELDVGVDVLDVASELVLEIVADGADAGWLLTDTNGLGALPRLVNGTSDLPTQTYPATSWTSMHSANGANTVSVAFRQSHTVIHPAPGRLQLMLQKRIRTRGLSSTVVHDDVSPLHQRMLLTVGEAPNQRLVLRTVLLECGHVRPHSWPAWVEMIQPKLGHRHGGCVTKAIDLLVISYWPVVCTCQRCGGWTRPRTLITFYVVYSLPRAVAPAIAAIPRQLQLVRLFAVSATEYLLQLKNMDLAQLRPTMFPDLYGSLRTGSRPRCAL</sequence>
<evidence type="ECO:0000256" key="2">
    <source>
        <dbReference type="ARBA" id="ARBA00022833"/>
    </source>
</evidence>
<dbReference type="FunFam" id="3.20.110.10:FF:000023">
    <property type="entry name" value="Predicted protein"/>
    <property type="match status" value="1"/>
</dbReference>
<evidence type="ECO:0000256" key="3">
    <source>
        <dbReference type="SAM" id="SignalP"/>
    </source>
</evidence>
<dbReference type="GO" id="GO:0004559">
    <property type="term" value="F:alpha-mannosidase activity"/>
    <property type="evidence" value="ECO:0000318"/>
    <property type="project" value="GO_Central"/>
</dbReference>
<dbReference type="AlphaFoldDB" id="A9UU87"/>
<dbReference type="CDD" id="cd00451">
    <property type="entry name" value="GH38N_AMII_euk"/>
    <property type="match status" value="1"/>
</dbReference>
<dbReference type="EMBL" id="CH991545">
    <property type="protein sequence ID" value="EDQ91378.1"/>
    <property type="molecule type" value="Genomic_DNA"/>
</dbReference>
<feature type="domain" description="Glycoside hydrolase family 38 N-terminal" evidence="4">
    <location>
        <begin position="72"/>
        <end position="364"/>
    </location>
</feature>
<dbReference type="RefSeq" id="XP_001743800.1">
    <property type="nucleotide sequence ID" value="XM_001743748.1"/>
</dbReference>
<dbReference type="PANTHER" id="PTHR11607:SF3">
    <property type="entry name" value="LYSOSOMAL ALPHA-MANNOSIDASE"/>
    <property type="match status" value="1"/>
</dbReference>
<keyword evidence="6" id="KW-1185">Reference proteome</keyword>
<protein>
    <recommendedName>
        <fullName evidence="4">Glycoside hydrolase family 38 N-terminal domain-containing protein</fullName>
    </recommendedName>
</protein>
<dbReference type="KEGG" id="mbr:MONBRDRAFT_36279"/>
<dbReference type="GeneID" id="5889132"/>
<dbReference type="Gene3D" id="3.20.110.10">
    <property type="entry name" value="Glycoside hydrolase 38, N terminal domain"/>
    <property type="match status" value="1"/>
</dbReference>
<gene>
    <name evidence="5" type="ORF">MONBRDRAFT_36279</name>
</gene>
<dbReference type="GO" id="GO:0030246">
    <property type="term" value="F:carbohydrate binding"/>
    <property type="evidence" value="ECO:0007669"/>
    <property type="project" value="InterPro"/>
</dbReference>
<proteinExistence type="predicted"/>
<dbReference type="InParanoid" id="A9UU87"/>